<gene>
    <name evidence="1" type="ORF">S01H4_42839</name>
</gene>
<evidence type="ECO:0000313" key="1">
    <source>
        <dbReference type="EMBL" id="GAG94104.1"/>
    </source>
</evidence>
<dbReference type="AlphaFoldDB" id="X1BDU8"/>
<reference evidence="1" key="1">
    <citation type="journal article" date="2014" name="Front. Microbiol.">
        <title>High frequency of phylogenetically diverse reductive dehalogenase-homologous genes in deep subseafloor sedimentary metagenomes.</title>
        <authorList>
            <person name="Kawai M."/>
            <person name="Futagami T."/>
            <person name="Toyoda A."/>
            <person name="Takaki Y."/>
            <person name="Nishi S."/>
            <person name="Hori S."/>
            <person name="Arai W."/>
            <person name="Tsubouchi T."/>
            <person name="Morono Y."/>
            <person name="Uchiyama I."/>
            <person name="Ito T."/>
            <person name="Fujiyama A."/>
            <person name="Inagaki F."/>
            <person name="Takami H."/>
        </authorList>
    </citation>
    <scope>NUCLEOTIDE SEQUENCE</scope>
    <source>
        <strain evidence="1">Expedition CK06-06</strain>
    </source>
</reference>
<dbReference type="EMBL" id="BART01023570">
    <property type="protein sequence ID" value="GAG94104.1"/>
    <property type="molecule type" value="Genomic_DNA"/>
</dbReference>
<name>X1BDU8_9ZZZZ</name>
<protein>
    <submittedName>
        <fullName evidence="1">Uncharacterized protein</fullName>
    </submittedName>
</protein>
<sequence>PMIHNKFLTIEQMEDNIKRMEAYVEETGRCNKG</sequence>
<comment type="caution">
    <text evidence="1">The sequence shown here is derived from an EMBL/GenBank/DDBJ whole genome shotgun (WGS) entry which is preliminary data.</text>
</comment>
<accession>X1BDU8</accession>
<proteinExistence type="predicted"/>
<organism evidence="1">
    <name type="scientific">marine sediment metagenome</name>
    <dbReference type="NCBI Taxonomy" id="412755"/>
    <lineage>
        <taxon>unclassified sequences</taxon>
        <taxon>metagenomes</taxon>
        <taxon>ecological metagenomes</taxon>
    </lineage>
</organism>
<feature type="non-terminal residue" evidence="1">
    <location>
        <position position="1"/>
    </location>
</feature>